<reference evidence="3" key="2">
    <citation type="submission" date="2021-08" db="EMBL/GenBank/DDBJ databases">
        <authorList>
            <person name="Eriksson T."/>
        </authorList>
    </citation>
    <scope>NUCLEOTIDE SEQUENCE</scope>
    <source>
        <strain evidence="3">Stoneville</strain>
        <tissue evidence="3">Whole head</tissue>
    </source>
</reference>
<evidence type="ECO:0000256" key="2">
    <source>
        <dbReference type="SAM" id="SignalP"/>
    </source>
</evidence>
<protein>
    <recommendedName>
        <fullName evidence="5">Secreted protein</fullName>
    </recommendedName>
</protein>
<sequence length="201" mass="21705">MAFSPLLSAGLLWVVYVFEDVCSQLSENRGTALCPTEEPPSSPMDTRRTTRGSGSDLVFFPESTPCSPPEASNRQLRFVGPGVVSVTPPSSIHWVPVVALFCSTSSFVHLLIPGVDSFGASSGSVYAPLVPLLNSTPSRSAGHEVHAMRDHIHNKYTWVGVFCLPLEGRRDLPHVQTVLLVLCRSLQTKEGPKPLGVTILI</sequence>
<evidence type="ECO:0000313" key="3">
    <source>
        <dbReference type="EMBL" id="KAH0810171.1"/>
    </source>
</evidence>
<reference evidence="3" key="1">
    <citation type="journal article" date="2020" name="J Insects Food Feed">
        <title>The yellow mealworm (Tenebrio molitor) genome: a resource for the emerging insects as food and feed industry.</title>
        <authorList>
            <person name="Eriksson T."/>
            <person name="Andere A."/>
            <person name="Kelstrup H."/>
            <person name="Emery V."/>
            <person name="Picard C."/>
        </authorList>
    </citation>
    <scope>NUCLEOTIDE SEQUENCE</scope>
    <source>
        <strain evidence="3">Stoneville</strain>
        <tissue evidence="3">Whole head</tissue>
    </source>
</reference>
<dbReference type="AlphaFoldDB" id="A0A8J6LEW2"/>
<gene>
    <name evidence="3" type="ORF">GEV33_012618</name>
</gene>
<keyword evidence="4" id="KW-1185">Reference proteome</keyword>
<feature type="region of interest" description="Disordered" evidence="1">
    <location>
        <begin position="29"/>
        <end position="54"/>
    </location>
</feature>
<organism evidence="3 4">
    <name type="scientific">Tenebrio molitor</name>
    <name type="common">Yellow mealworm beetle</name>
    <dbReference type="NCBI Taxonomy" id="7067"/>
    <lineage>
        <taxon>Eukaryota</taxon>
        <taxon>Metazoa</taxon>
        <taxon>Ecdysozoa</taxon>
        <taxon>Arthropoda</taxon>
        <taxon>Hexapoda</taxon>
        <taxon>Insecta</taxon>
        <taxon>Pterygota</taxon>
        <taxon>Neoptera</taxon>
        <taxon>Endopterygota</taxon>
        <taxon>Coleoptera</taxon>
        <taxon>Polyphaga</taxon>
        <taxon>Cucujiformia</taxon>
        <taxon>Tenebrionidae</taxon>
        <taxon>Tenebrio</taxon>
    </lineage>
</organism>
<accession>A0A8J6LEW2</accession>
<proteinExistence type="predicted"/>
<comment type="caution">
    <text evidence="3">The sequence shown here is derived from an EMBL/GenBank/DDBJ whole genome shotgun (WGS) entry which is preliminary data.</text>
</comment>
<dbReference type="EMBL" id="JABDTM020027676">
    <property type="protein sequence ID" value="KAH0810171.1"/>
    <property type="molecule type" value="Genomic_DNA"/>
</dbReference>
<evidence type="ECO:0000256" key="1">
    <source>
        <dbReference type="SAM" id="MobiDB-lite"/>
    </source>
</evidence>
<feature type="signal peptide" evidence="2">
    <location>
        <begin position="1"/>
        <end position="23"/>
    </location>
</feature>
<evidence type="ECO:0000313" key="4">
    <source>
        <dbReference type="Proteomes" id="UP000719412"/>
    </source>
</evidence>
<dbReference type="Proteomes" id="UP000719412">
    <property type="component" value="Unassembled WGS sequence"/>
</dbReference>
<name>A0A8J6LEW2_TENMO</name>
<evidence type="ECO:0008006" key="5">
    <source>
        <dbReference type="Google" id="ProtNLM"/>
    </source>
</evidence>
<keyword evidence="2" id="KW-0732">Signal</keyword>
<feature type="chain" id="PRO_5035180512" description="Secreted protein" evidence="2">
    <location>
        <begin position="24"/>
        <end position="201"/>
    </location>
</feature>